<dbReference type="AlphaFoldDB" id="L8H6G1"/>
<feature type="domain" description="MoaB/Mog" evidence="14">
    <location>
        <begin position="209"/>
        <end position="358"/>
    </location>
</feature>
<dbReference type="Pfam" id="PF03454">
    <property type="entry name" value="MoeA_C"/>
    <property type="match status" value="1"/>
</dbReference>
<comment type="catalytic activity">
    <reaction evidence="13">
        <text>adenylyl-molybdopterin + molybdate = Mo-molybdopterin + AMP + H(+)</text>
        <dbReference type="Rhea" id="RHEA:35047"/>
        <dbReference type="ChEBI" id="CHEBI:15378"/>
        <dbReference type="ChEBI" id="CHEBI:36264"/>
        <dbReference type="ChEBI" id="CHEBI:62727"/>
        <dbReference type="ChEBI" id="CHEBI:71302"/>
        <dbReference type="ChEBI" id="CHEBI:456215"/>
    </reaction>
</comment>
<dbReference type="Gene3D" id="2.170.190.11">
    <property type="entry name" value="Molybdopterin biosynthesis moea protein, domain 3"/>
    <property type="match status" value="1"/>
</dbReference>
<dbReference type="CDD" id="cd00887">
    <property type="entry name" value="MoeA"/>
    <property type="match status" value="1"/>
</dbReference>
<dbReference type="FunFam" id="2.170.190.11:FF:000001">
    <property type="entry name" value="Molybdopterin molybdenumtransferase"/>
    <property type="match status" value="1"/>
</dbReference>
<evidence type="ECO:0000256" key="4">
    <source>
        <dbReference type="ARBA" id="ARBA00008339"/>
    </source>
</evidence>
<evidence type="ECO:0000256" key="9">
    <source>
        <dbReference type="ARBA" id="ARBA00022840"/>
    </source>
</evidence>
<dbReference type="OrthoDB" id="4349954at2759"/>
<dbReference type="Proteomes" id="UP000011083">
    <property type="component" value="Unassembled WGS sequence"/>
</dbReference>
<dbReference type="GO" id="GO:0061598">
    <property type="term" value="F:molybdopterin adenylyltransferase activity"/>
    <property type="evidence" value="ECO:0007669"/>
    <property type="project" value="UniProtKB-UniRule"/>
</dbReference>
<dbReference type="Pfam" id="PF00994">
    <property type="entry name" value="MoCF_biosynth"/>
    <property type="match status" value="1"/>
</dbReference>
<organism evidence="15 16">
    <name type="scientific">Acanthamoeba castellanii (strain ATCC 30010 / Neff)</name>
    <dbReference type="NCBI Taxonomy" id="1257118"/>
    <lineage>
        <taxon>Eukaryota</taxon>
        <taxon>Amoebozoa</taxon>
        <taxon>Discosea</taxon>
        <taxon>Longamoebia</taxon>
        <taxon>Centramoebida</taxon>
        <taxon>Acanthamoebidae</taxon>
        <taxon>Acanthamoeba</taxon>
    </lineage>
</organism>
<evidence type="ECO:0000256" key="1">
    <source>
        <dbReference type="ARBA" id="ARBA00001946"/>
    </source>
</evidence>
<evidence type="ECO:0000256" key="11">
    <source>
        <dbReference type="ARBA" id="ARBA00023150"/>
    </source>
</evidence>
<comment type="function">
    <text evidence="13">Catalyzes two steps in the biosynthesis of the molybdenum cofactor. In the first step, molybdopterin is adenylated. Subsequently, molybdate is inserted into adenylated molybdopterin and AMP is released.</text>
</comment>
<evidence type="ECO:0000256" key="6">
    <source>
        <dbReference type="ARBA" id="ARBA00022679"/>
    </source>
</evidence>
<dbReference type="Gene3D" id="2.40.340.10">
    <property type="entry name" value="MoeA, C-terminal, domain IV"/>
    <property type="match status" value="1"/>
</dbReference>
<evidence type="ECO:0000313" key="16">
    <source>
        <dbReference type="Proteomes" id="UP000011083"/>
    </source>
</evidence>
<evidence type="ECO:0000256" key="10">
    <source>
        <dbReference type="ARBA" id="ARBA00022842"/>
    </source>
</evidence>
<dbReference type="GO" id="GO:0005524">
    <property type="term" value="F:ATP binding"/>
    <property type="evidence" value="ECO:0007669"/>
    <property type="project" value="UniProtKB-UniRule"/>
</dbReference>
<dbReference type="InterPro" id="IPR038987">
    <property type="entry name" value="MoeA-like"/>
</dbReference>
<dbReference type="RefSeq" id="XP_004342156.1">
    <property type="nucleotide sequence ID" value="XM_004342107.1"/>
</dbReference>
<comment type="catalytic activity">
    <reaction evidence="13">
        <text>molybdopterin + ATP + H(+) = adenylyl-molybdopterin + diphosphate</text>
        <dbReference type="Rhea" id="RHEA:31331"/>
        <dbReference type="ChEBI" id="CHEBI:15378"/>
        <dbReference type="ChEBI" id="CHEBI:30616"/>
        <dbReference type="ChEBI" id="CHEBI:33019"/>
        <dbReference type="ChEBI" id="CHEBI:58698"/>
        <dbReference type="ChEBI" id="CHEBI:62727"/>
    </reaction>
</comment>
<dbReference type="InterPro" id="IPR005111">
    <property type="entry name" value="MoeA_C_domain_IV"/>
</dbReference>
<dbReference type="SUPFAM" id="SSF63882">
    <property type="entry name" value="MoeA N-terminal region -like"/>
    <property type="match status" value="1"/>
</dbReference>
<dbReference type="OMA" id="ESPYPMI"/>
<evidence type="ECO:0000256" key="13">
    <source>
        <dbReference type="RuleBase" id="RU365090"/>
    </source>
</evidence>
<keyword evidence="6 13" id="KW-0808">Transferase</keyword>
<dbReference type="SUPFAM" id="SSF63867">
    <property type="entry name" value="MoeA C-terminal domain-like"/>
    <property type="match status" value="1"/>
</dbReference>
<keyword evidence="8" id="KW-0547">Nucleotide-binding</keyword>
<evidence type="ECO:0000256" key="8">
    <source>
        <dbReference type="ARBA" id="ARBA00022741"/>
    </source>
</evidence>
<evidence type="ECO:0000256" key="7">
    <source>
        <dbReference type="ARBA" id="ARBA00022723"/>
    </source>
</evidence>
<dbReference type="Gene3D" id="3.90.105.10">
    <property type="entry name" value="Molybdopterin biosynthesis moea protein, domain 2"/>
    <property type="match status" value="1"/>
</dbReference>
<comment type="similarity">
    <text evidence="13">Belongs to the MoeA family.</text>
</comment>
<evidence type="ECO:0000313" key="15">
    <source>
        <dbReference type="EMBL" id="ELR20046.1"/>
    </source>
</evidence>
<dbReference type="InterPro" id="IPR036688">
    <property type="entry name" value="MoeA_C_domain_IV_sf"/>
</dbReference>
<dbReference type="SUPFAM" id="SSF53218">
    <property type="entry name" value="Molybdenum cofactor biosynthesis proteins"/>
    <property type="match status" value="1"/>
</dbReference>
<dbReference type="GO" id="GO:0061599">
    <property type="term" value="F:molybdopterin molybdotransferase activity"/>
    <property type="evidence" value="ECO:0007669"/>
    <property type="project" value="UniProtKB-UniRule"/>
</dbReference>
<dbReference type="NCBIfam" id="TIGR00177">
    <property type="entry name" value="molyb_syn"/>
    <property type="match status" value="1"/>
</dbReference>
<evidence type="ECO:0000256" key="5">
    <source>
        <dbReference type="ARBA" id="ARBA00022505"/>
    </source>
</evidence>
<comment type="similarity">
    <text evidence="3">In the N-terminal section; belongs to the MoaB/Mog family.</text>
</comment>
<dbReference type="SMART" id="SM00852">
    <property type="entry name" value="MoCF_biosynth"/>
    <property type="match status" value="1"/>
</dbReference>
<dbReference type="InterPro" id="IPR008284">
    <property type="entry name" value="MoCF_biosynth_CS"/>
</dbReference>
<comment type="cofactor">
    <cofactor evidence="1 13">
        <name>Mg(2+)</name>
        <dbReference type="ChEBI" id="CHEBI:18420"/>
    </cofactor>
</comment>
<dbReference type="KEGG" id="acan:ACA1_113920"/>
<keyword evidence="11 13" id="KW-0501">Molybdenum cofactor biosynthesis</keyword>
<keyword evidence="9" id="KW-0067">ATP-binding</keyword>
<dbReference type="GO" id="GO:0005829">
    <property type="term" value="C:cytosol"/>
    <property type="evidence" value="ECO:0007669"/>
    <property type="project" value="TreeGrafter"/>
</dbReference>
<dbReference type="VEuPathDB" id="AmoebaDB:ACA1_113920"/>
<dbReference type="UniPathway" id="UPA00344"/>
<sequence length="448" mass="47560">MAHQQQHEHPQLHYKKGEHGLVRHSPYTMLPVPDALEIVLREAVAARREPERVELARAAGLVLAGDARATMALPPFPASIMDGYAVVASDMPGTFPVVGEVKAGRVADFEVKPGTVARITTGAPVPAGADAVIKVEVTELLAERDAEGRQLVKFNVGTAPGRCIRPVGSDIQPDQTVVTASTMIGAAESGLLATVGVKEVLVHPAPRIAVLSTGDELVEADKEPGPGQIRDSNKSMLMAALHQYSSGRWEAIDVGIAHDDPADLRAKVTQGLNEADVLLTSGGVSMGELDLLQPLLEELGTVHFGRVLMKPGKPLTFATVPVPTPGGGTKTVLVFALPGNPVSSLVTFQLFALPALRSLAGHPQPNLRHATAKLSFDAPLDPERPEYHRVKLEWNDHDNCWVAYSTGNQISSRLLSMQSADALLCLPQAEGTLAAGTFVKALLIAHLN</sequence>
<dbReference type="Pfam" id="PF03453">
    <property type="entry name" value="MoeA_N"/>
    <property type="match status" value="1"/>
</dbReference>
<dbReference type="EMBL" id="KB007926">
    <property type="protein sequence ID" value="ELR20046.1"/>
    <property type="molecule type" value="Genomic_DNA"/>
</dbReference>
<dbReference type="InterPro" id="IPR036135">
    <property type="entry name" value="MoeA_linker/N_sf"/>
</dbReference>
<evidence type="ECO:0000256" key="12">
    <source>
        <dbReference type="ARBA" id="ARBA00023268"/>
    </source>
</evidence>
<gene>
    <name evidence="15" type="ORF">ACA1_113920</name>
</gene>
<reference evidence="15 16" key="1">
    <citation type="journal article" date="2013" name="Genome Biol.">
        <title>Genome of Acanthamoeba castellanii highlights extensive lateral gene transfer and early evolution of tyrosine kinase signaling.</title>
        <authorList>
            <person name="Clarke M."/>
            <person name="Lohan A.J."/>
            <person name="Liu B."/>
            <person name="Lagkouvardos I."/>
            <person name="Roy S."/>
            <person name="Zafar N."/>
            <person name="Bertelli C."/>
            <person name="Schilde C."/>
            <person name="Kianianmomeni A."/>
            <person name="Burglin T.R."/>
            <person name="Frech C."/>
            <person name="Turcotte B."/>
            <person name="Kopec K.O."/>
            <person name="Synnott J.M."/>
            <person name="Choo C."/>
            <person name="Paponov I."/>
            <person name="Finkler A."/>
            <person name="Soon Heng Tan C."/>
            <person name="Hutchins A.P."/>
            <person name="Weinmeier T."/>
            <person name="Rattei T."/>
            <person name="Chu J.S."/>
            <person name="Gimenez G."/>
            <person name="Irimia M."/>
            <person name="Rigden D.J."/>
            <person name="Fitzpatrick D.A."/>
            <person name="Lorenzo-Morales J."/>
            <person name="Bateman A."/>
            <person name="Chiu C.H."/>
            <person name="Tang P."/>
            <person name="Hegemann P."/>
            <person name="Fromm H."/>
            <person name="Raoult D."/>
            <person name="Greub G."/>
            <person name="Miranda-Saavedra D."/>
            <person name="Chen N."/>
            <person name="Nash P."/>
            <person name="Ginger M.L."/>
            <person name="Horn M."/>
            <person name="Schaap P."/>
            <person name="Caler L."/>
            <person name="Loftus B."/>
        </authorList>
    </citation>
    <scope>NUCLEOTIDE SEQUENCE [LARGE SCALE GENOMIC DNA]</scope>
    <source>
        <strain evidence="15 16">Neff</strain>
    </source>
</reference>
<evidence type="ECO:0000259" key="14">
    <source>
        <dbReference type="SMART" id="SM00852"/>
    </source>
</evidence>
<dbReference type="PANTHER" id="PTHR10192">
    <property type="entry name" value="MOLYBDOPTERIN BIOSYNTHESIS PROTEIN"/>
    <property type="match status" value="1"/>
</dbReference>
<dbReference type="GO" id="GO:0046872">
    <property type="term" value="F:metal ion binding"/>
    <property type="evidence" value="ECO:0007669"/>
    <property type="project" value="UniProtKB-UniRule"/>
</dbReference>
<dbReference type="InterPro" id="IPR036425">
    <property type="entry name" value="MoaB/Mog-like_dom_sf"/>
</dbReference>
<name>L8H6G1_ACACF</name>
<dbReference type="GeneID" id="14920886"/>
<comment type="pathway">
    <text evidence="2 13">Cofactor biosynthesis; molybdopterin biosynthesis.</text>
</comment>
<keyword evidence="5 13" id="KW-0500">Molybdenum</keyword>
<dbReference type="PANTHER" id="PTHR10192:SF5">
    <property type="entry name" value="GEPHYRIN"/>
    <property type="match status" value="1"/>
</dbReference>
<dbReference type="Gene3D" id="3.40.980.10">
    <property type="entry name" value="MoaB/Mog-like domain"/>
    <property type="match status" value="1"/>
</dbReference>
<dbReference type="PROSITE" id="PS01079">
    <property type="entry name" value="MOCF_BIOSYNTHESIS_2"/>
    <property type="match status" value="1"/>
</dbReference>
<keyword evidence="16" id="KW-1185">Reference proteome</keyword>
<dbReference type="NCBIfam" id="NF045515">
    <property type="entry name" value="Glp_gephyrin"/>
    <property type="match status" value="1"/>
</dbReference>
<proteinExistence type="inferred from homology"/>
<keyword evidence="7 13" id="KW-0479">Metal-binding</keyword>
<keyword evidence="12" id="KW-0511">Multifunctional enzyme</keyword>
<protein>
    <submittedName>
        <fullName evidence="15">Gephyrin, putative</fullName>
    </submittedName>
</protein>
<keyword evidence="10 13" id="KW-0460">Magnesium</keyword>
<comment type="similarity">
    <text evidence="4">In the C-terminal section; belongs to the MoeA family.</text>
</comment>
<evidence type="ECO:0000256" key="2">
    <source>
        <dbReference type="ARBA" id="ARBA00005046"/>
    </source>
</evidence>
<accession>L8H6G1</accession>
<dbReference type="FunFam" id="3.40.980.10:FF:000009">
    <property type="entry name" value="Molybdopterin molybdenumtransferase"/>
    <property type="match status" value="1"/>
</dbReference>
<dbReference type="InterPro" id="IPR001453">
    <property type="entry name" value="MoaB/Mog_dom"/>
</dbReference>
<dbReference type="InterPro" id="IPR005110">
    <property type="entry name" value="MoeA_linker/N"/>
</dbReference>
<dbReference type="GO" id="GO:0006777">
    <property type="term" value="P:Mo-molybdopterin cofactor biosynthetic process"/>
    <property type="evidence" value="ECO:0007669"/>
    <property type="project" value="UniProtKB-UniRule"/>
</dbReference>
<dbReference type="STRING" id="1257118.L8H6G1"/>
<evidence type="ECO:0000256" key="3">
    <source>
        <dbReference type="ARBA" id="ARBA00007589"/>
    </source>
</evidence>